<keyword evidence="4" id="KW-1185">Reference proteome</keyword>
<dbReference type="EMBL" id="JACGCI010000004">
    <property type="protein sequence ID" value="KAF6764199.1"/>
    <property type="molecule type" value="Genomic_DNA"/>
</dbReference>
<dbReference type="AlphaFoldDB" id="A0A8H6IFU9"/>
<dbReference type="Proteomes" id="UP000521943">
    <property type="component" value="Unassembled WGS sequence"/>
</dbReference>
<keyword evidence="2" id="KW-1133">Transmembrane helix</keyword>
<keyword evidence="2" id="KW-0812">Transmembrane</keyword>
<evidence type="ECO:0000313" key="4">
    <source>
        <dbReference type="Proteomes" id="UP000521943"/>
    </source>
</evidence>
<evidence type="ECO:0000313" key="3">
    <source>
        <dbReference type="EMBL" id="KAF6764199.1"/>
    </source>
</evidence>
<reference evidence="3 4" key="1">
    <citation type="submission" date="2020-07" db="EMBL/GenBank/DDBJ databases">
        <title>Comparative genomics of pyrophilous fungi reveals a link between fire events and developmental genes.</title>
        <authorList>
            <consortium name="DOE Joint Genome Institute"/>
            <person name="Steindorff A.S."/>
            <person name="Carver A."/>
            <person name="Calhoun S."/>
            <person name="Stillman K."/>
            <person name="Liu H."/>
            <person name="Lipzen A."/>
            <person name="Pangilinan J."/>
            <person name="Labutti K."/>
            <person name="Bruns T.D."/>
            <person name="Grigoriev I.V."/>
        </authorList>
    </citation>
    <scope>NUCLEOTIDE SEQUENCE [LARGE SCALE GENOMIC DNA]</scope>
    <source>
        <strain evidence="3 4">CBS 144469</strain>
    </source>
</reference>
<protein>
    <submittedName>
        <fullName evidence="3">Uncharacterized protein</fullName>
    </submittedName>
</protein>
<keyword evidence="2" id="KW-0472">Membrane</keyword>
<evidence type="ECO:0000256" key="1">
    <source>
        <dbReference type="SAM" id="MobiDB-lite"/>
    </source>
</evidence>
<gene>
    <name evidence="3" type="ORF">DFP72DRAFT_1059206</name>
</gene>
<feature type="compositionally biased region" description="Polar residues" evidence="1">
    <location>
        <begin position="1"/>
        <end position="18"/>
    </location>
</feature>
<accession>A0A8H6IFU9</accession>
<sequence length="272" mass="30269">MPNKVATASQPMHAVSTSLDDKQPPVSDLDTRNLLIHELNRFIDDDQYPGASIMLMPLQDAARFKRIAHQLGDSHVIRCLRIDGGLTLVIYAGSNHHEKLKGFVDIRAIGPIERGWAKSVGLHHTLPAGQDSHAPTAVHRTEAPTAIRKAGPKVIVGFHQRRGYLGIAMWVAVGALLLWVTLAFDLNTKACSILQSSLAAYYDWSRNSISHMQGELLNISRYLEYLWIKVKQDTYSRIKVVLEMAISYLQGIDERLDESAVALVANGLHTEY</sequence>
<evidence type="ECO:0000256" key="2">
    <source>
        <dbReference type="SAM" id="Phobius"/>
    </source>
</evidence>
<comment type="caution">
    <text evidence="3">The sequence shown here is derived from an EMBL/GenBank/DDBJ whole genome shotgun (WGS) entry which is preliminary data.</text>
</comment>
<name>A0A8H6IFU9_9AGAR</name>
<feature type="region of interest" description="Disordered" evidence="1">
    <location>
        <begin position="1"/>
        <end position="26"/>
    </location>
</feature>
<proteinExistence type="predicted"/>
<feature type="transmembrane region" description="Helical" evidence="2">
    <location>
        <begin position="163"/>
        <end position="184"/>
    </location>
</feature>
<organism evidence="3 4">
    <name type="scientific">Ephemerocybe angulata</name>
    <dbReference type="NCBI Taxonomy" id="980116"/>
    <lineage>
        <taxon>Eukaryota</taxon>
        <taxon>Fungi</taxon>
        <taxon>Dikarya</taxon>
        <taxon>Basidiomycota</taxon>
        <taxon>Agaricomycotina</taxon>
        <taxon>Agaricomycetes</taxon>
        <taxon>Agaricomycetidae</taxon>
        <taxon>Agaricales</taxon>
        <taxon>Agaricineae</taxon>
        <taxon>Psathyrellaceae</taxon>
        <taxon>Ephemerocybe</taxon>
    </lineage>
</organism>